<gene>
    <name evidence="2" type="ORF">CJ030_MR3G017046</name>
</gene>
<feature type="chain" id="PRO_5025524707" description="Secreted protein" evidence="1">
    <location>
        <begin position="24"/>
        <end position="94"/>
    </location>
</feature>
<keyword evidence="1" id="KW-0732">Signal</keyword>
<protein>
    <recommendedName>
        <fullName evidence="4">Secreted protein</fullName>
    </recommendedName>
</protein>
<proteinExistence type="predicted"/>
<evidence type="ECO:0000313" key="2">
    <source>
        <dbReference type="EMBL" id="KAB1220222.1"/>
    </source>
</evidence>
<keyword evidence="3" id="KW-1185">Reference proteome</keyword>
<comment type="caution">
    <text evidence="2">The sequence shown here is derived from an EMBL/GenBank/DDBJ whole genome shotgun (WGS) entry which is preliminary data.</text>
</comment>
<feature type="signal peptide" evidence="1">
    <location>
        <begin position="1"/>
        <end position="23"/>
    </location>
</feature>
<sequence length="94" mass="8899">MGGGAPSTLWPFLFLSLPSTGRGGGAPPLVVAIWCSGAPLSACPLCLLGLAGGQGLAVAPCHGKVVGKAMGCHGMSVGLAGMPGMGVAGAPCLV</sequence>
<evidence type="ECO:0000313" key="3">
    <source>
        <dbReference type="Proteomes" id="UP000516437"/>
    </source>
</evidence>
<organism evidence="2 3">
    <name type="scientific">Morella rubra</name>
    <name type="common">Chinese bayberry</name>
    <dbReference type="NCBI Taxonomy" id="262757"/>
    <lineage>
        <taxon>Eukaryota</taxon>
        <taxon>Viridiplantae</taxon>
        <taxon>Streptophyta</taxon>
        <taxon>Embryophyta</taxon>
        <taxon>Tracheophyta</taxon>
        <taxon>Spermatophyta</taxon>
        <taxon>Magnoliopsida</taxon>
        <taxon>eudicotyledons</taxon>
        <taxon>Gunneridae</taxon>
        <taxon>Pentapetalae</taxon>
        <taxon>rosids</taxon>
        <taxon>fabids</taxon>
        <taxon>Fagales</taxon>
        <taxon>Myricaceae</taxon>
        <taxon>Morella</taxon>
    </lineage>
</organism>
<name>A0A6A1W4R8_9ROSI</name>
<reference evidence="2 3" key="1">
    <citation type="journal article" date="2019" name="Plant Biotechnol. J.">
        <title>The red bayberry genome and genetic basis of sex determination.</title>
        <authorList>
            <person name="Jia H.M."/>
            <person name="Jia H.J."/>
            <person name="Cai Q.L."/>
            <person name="Wang Y."/>
            <person name="Zhao H.B."/>
            <person name="Yang W.F."/>
            <person name="Wang G.Y."/>
            <person name="Li Y.H."/>
            <person name="Zhan D.L."/>
            <person name="Shen Y.T."/>
            <person name="Niu Q.F."/>
            <person name="Chang L."/>
            <person name="Qiu J."/>
            <person name="Zhao L."/>
            <person name="Xie H.B."/>
            <person name="Fu W.Y."/>
            <person name="Jin J."/>
            <person name="Li X.W."/>
            <person name="Jiao Y."/>
            <person name="Zhou C.C."/>
            <person name="Tu T."/>
            <person name="Chai C.Y."/>
            <person name="Gao J.L."/>
            <person name="Fan L.J."/>
            <person name="van de Weg E."/>
            <person name="Wang J.Y."/>
            <person name="Gao Z.S."/>
        </authorList>
    </citation>
    <scope>NUCLEOTIDE SEQUENCE [LARGE SCALE GENOMIC DNA]</scope>
    <source>
        <tissue evidence="2">Leaves</tissue>
    </source>
</reference>
<dbReference type="EMBL" id="RXIC02000021">
    <property type="protein sequence ID" value="KAB1220222.1"/>
    <property type="molecule type" value="Genomic_DNA"/>
</dbReference>
<dbReference type="AlphaFoldDB" id="A0A6A1W4R8"/>
<evidence type="ECO:0000256" key="1">
    <source>
        <dbReference type="SAM" id="SignalP"/>
    </source>
</evidence>
<evidence type="ECO:0008006" key="4">
    <source>
        <dbReference type="Google" id="ProtNLM"/>
    </source>
</evidence>
<dbReference type="Proteomes" id="UP000516437">
    <property type="component" value="Chromosome 3"/>
</dbReference>
<accession>A0A6A1W4R8</accession>